<dbReference type="AlphaFoldDB" id="A0A8J4VMK5"/>
<evidence type="ECO:0000313" key="2">
    <source>
        <dbReference type="EMBL" id="KAF3962727.1"/>
    </source>
</evidence>
<dbReference type="SUPFAM" id="SSF53474">
    <property type="entry name" value="alpha/beta-Hydrolases"/>
    <property type="match status" value="1"/>
</dbReference>
<dbReference type="SUPFAM" id="SSF50978">
    <property type="entry name" value="WD40 repeat-like"/>
    <property type="match status" value="1"/>
</dbReference>
<protein>
    <submittedName>
        <fullName evidence="2">Uncharacterized protein</fullName>
    </submittedName>
</protein>
<name>A0A8J4VMK5_9ROSI</name>
<feature type="transmembrane region" description="Helical" evidence="1">
    <location>
        <begin position="24"/>
        <end position="57"/>
    </location>
</feature>
<dbReference type="InterPro" id="IPR015943">
    <property type="entry name" value="WD40/YVTN_repeat-like_dom_sf"/>
</dbReference>
<comment type="caution">
    <text evidence="2">The sequence shown here is derived from an EMBL/GenBank/DDBJ whole genome shotgun (WGS) entry which is preliminary data.</text>
</comment>
<keyword evidence="1" id="KW-1133">Transmembrane helix</keyword>
<keyword evidence="1" id="KW-0472">Membrane</keyword>
<keyword evidence="1" id="KW-0812">Transmembrane</keyword>
<dbReference type="PANTHER" id="PTHR44083">
    <property type="entry name" value="TOPLESS-RELATED PROTEIN 1-RELATED"/>
    <property type="match status" value="1"/>
</dbReference>
<accession>A0A8J4VMK5</accession>
<organism evidence="2 3">
    <name type="scientific">Castanea mollissima</name>
    <name type="common">Chinese chestnut</name>
    <dbReference type="NCBI Taxonomy" id="60419"/>
    <lineage>
        <taxon>Eukaryota</taxon>
        <taxon>Viridiplantae</taxon>
        <taxon>Streptophyta</taxon>
        <taxon>Embryophyta</taxon>
        <taxon>Tracheophyta</taxon>
        <taxon>Spermatophyta</taxon>
        <taxon>Magnoliopsida</taxon>
        <taxon>eudicotyledons</taxon>
        <taxon>Gunneridae</taxon>
        <taxon>Pentapetalae</taxon>
        <taxon>rosids</taxon>
        <taxon>fabids</taxon>
        <taxon>Fagales</taxon>
        <taxon>Fagaceae</taxon>
        <taxon>Castanea</taxon>
    </lineage>
</organism>
<dbReference type="GO" id="GO:0006355">
    <property type="term" value="P:regulation of DNA-templated transcription"/>
    <property type="evidence" value="ECO:0007669"/>
    <property type="project" value="InterPro"/>
</dbReference>
<sequence length="296" mass="32824">MSDDEDERATATTSELRRRRTSWYFGLLCIGVWGLVCSVCLGFGVCSVLSILGFGLLCETVTWLADYSKASKLLPVNQQGGLHQIYFSWFTFLSCVVIAAQAILVKMSGYGFHCFAPDWLGFGISDKPQPGYGFDYTEKVIHEEFDKLLDVLGVKSPLFPRCSGSFGLTWTLKNPSKILKLSILNRPLTVSSPIPGLFQKLSSLPGCLLCHIITSILSRRALLSTPWIFIHCNKPCFLASLANDYIKLCIITCGEDKAVKVWNAVAGTKLYTFVGHKAPVYSICPHNKENLHAIHM</sequence>
<reference evidence="2" key="1">
    <citation type="submission" date="2020-03" db="EMBL/GenBank/DDBJ databases">
        <title>Castanea mollissima Vanexum genome sequencing.</title>
        <authorList>
            <person name="Staton M."/>
        </authorList>
    </citation>
    <scope>NUCLEOTIDE SEQUENCE</scope>
    <source>
        <tissue evidence="2">Leaf</tissue>
    </source>
</reference>
<feature type="transmembrane region" description="Helical" evidence="1">
    <location>
        <begin position="85"/>
        <end position="105"/>
    </location>
</feature>
<dbReference type="EMBL" id="JRKL02001665">
    <property type="protein sequence ID" value="KAF3962727.1"/>
    <property type="molecule type" value="Genomic_DNA"/>
</dbReference>
<dbReference type="Gene3D" id="2.130.10.10">
    <property type="entry name" value="YVTN repeat-like/Quinoprotein amine dehydrogenase"/>
    <property type="match status" value="1"/>
</dbReference>
<dbReference type="InterPro" id="IPR029058">
    <property type="entry name" value="AB_hydrolase_fold"/>
</dbReference>
<keyword evidence="3" id="KW-1185">Reference proteome</keyword>
<dbReference type="InterPro" id="IPR027728">
    <property type="entry name" value="Topless_fam"/>
</dbReference>
<evidence type="ECO:0000313" key="3">
    <source>
        <dbReference type="Proteomes" id="UP000737018"/>
    </source>
</evidence>
<dbReference type="InterPro" id="IPR036322">
    <property type="entry name" value="WD40_repeat_dom_sf"/>
</dbReference>
<evidence type="ECO:0000256" key="1">
    <source>
        <dbReference type="SAM" id="Phobius"/>
    </source>
</evidence>
<gene>
    <name evidence="2" type="ORF">CMV_012796</name>
</gene>
<dbReference type="OrthoDB" id="6431331at2759"/>
<proteinExistence type="predicted"/>
<dbReference type="Proteomes" id="UP000737018">
    <property type="component" value="Unassembled WGS sequence"/>
</dbReference>
<dbReference type="Gene3D" id="3.40.50.1820">
    <property type="entry name" value="alpha/beta hydrolase"/>
    <property type="match status" value="1"/>
</dbReference>
<dbReference type="PANTHER" id="PTHR44083:SF48">
    <property type="entry name" value="TOPLESS-RELATED PROTEIN 4"/>
    <property type="match status" value="1"/>
</dbReference>